<name>A0A8S8XGD2_9PROT</name>
<protein>
    <submittedName>
        <fullName evidence="6">3-hydroxyisobutyrate dehydrogenase</fullName>
    </submittedName>
</protein>
<dbReference type="GO" id="GO:0051287">
    <property type="term" value="F:NAD binding"/>
    <property type="evidence" value="ECO:0007669"/>
    <property type="project" value="InterPro"/>
</dbReference>
<evidence type="ECO:0000256" key="2">
    <source>
        <dbReference type="ARBA" id="ARBA00023027"/>
    </source>
</evidence>
<reference evidence="6" key="1">
    <citation type="submission" date="2021-02" db="EMBL/GenBank/DDBJ databases">
        <title>Genome sequence of Rhodospirillales sp. strain TMPK1 isolated from soil.</title>
        <authorList>
            <person name="Nakai R."/>
            <person name="Kusada H."/>
            <person name="Tamaki H."/>
        </authorList>
    </citation>
    <scope>NUCLEOTIDE SEQUENCE</scope>
    <source>
        <strain evidence="6">TMPK1</strain>
    </source>
</reference>
<dbReference type="EMBL" id="BOPV01000001">
    <property type="protein sequence ID" value="GIL41031.1"/>
    <property type="molecule type" value="Genomic_DNA"/>
</dbReference>
<evidence type="ECO:0000259" key="4">
    <source>
        <dbReference type="Pfam" id="PF03446"/>
    </source>
</evidence>
<dbReference type="InterPro" id="IPR015815">
    <property type="entry name" value="HIBADH-related"/>
</dbReference>
<dbReference type="PANTHER" id="PTHR43580">
    <property type="entry name" value="OXIDOREDUCTASE GLYR1-RELATED"/>
    <property type="match status" value="1"/>
</dbReference>
<organism evidence="6 7">
    <name type="scientific">Roseiterribacter gracilis</name>
    <dbReference type="NCBI Taxonomy" id="2812848"/>
    <lineage>
        <taxon>Bacteria</taxon>
        <taxon>Pseudomonadati</taxon>
        <taxon>Pseudomonadota</taxon>
        <taxon>Alphaproteobacteria</taxon>
        <taxon>Rhodospirillales</taxon>
        <taxon>Roseiterribacteraceae</taxon>
        <taxon>Roseiterribacter</taxon>
    </lineage>
</organism>
<feature type="active site" evidence="3">
    <location>
        <position position="167"/>
    </location>
</feature>
<dbReference type="GO" id="GO:0050661">
    <property type="term" value="F:NADP binding"/>
    <property type="evidence" value="ECO:0007669"/>
    <property type="project" value="InterPro"/>
</dbReference>
<dbReference type="SUPFAM" id="SSF51735">
    <property type="entry name" value="NAD(P)-binding Rossmann-fold domains"/>
    <property type="match status" value="1"/>
</dbReference>
<keyword evidence="2" id="KW-0520">NAD</keyword>
<accession>A0A8S8XGD2</accession>
<dbReference type="AlphaFoldDB" id="A0A8S8XGD2"/>
<evidence type="ECO:0000256" key="1">
    <source>
        <dbReference type="ARBA" id="ARBA00023002"/>
    </source>
</evidence>
<dbReference type="PIRSF" id="PIRSF000103">
    <property type="entry name" value="HIBADH"/>
    <property type="match status" value="1"/>
</dbReference>
<dbReference type="InterPro" id="IPR006115">
    <property type="entry name" value="6PGDH_NADP-bd"/>
</dbReference>
<comment type="caution">
    <text evidence="6">The sequence shown here is derived from an EMBL/GenBank/DDBJ whole genome shotgun (WGS) entry which is preliminary data.</text>
</comment>
<dbReference type="Pfam" id="PF03446">
    <property type="entry name" value="NAD_binding_2"/>
    <property type="match status" value="1"/>
</dbReference>
<sequence length="290" mass="29890">MRVAVIGIGKMGAGIAHNLVKAGHTVTVWNRSRDKAAAIEGARVANSVAEAARDAEVALTMLSDDTALAAALNDGLFDALPRGAIHVSSSTISASLSDRIADDHAARGQDYVAAPVFGRPDVAAAAQLTVIAAGPAAVIDRAQPVFDAIGRRTWRVGDRPSQANIVKLCGNYLIVSSVQSLGEAVALARGADVDTSVLLELLTENLFSGRVHTTYGGAIVEKRYRPAGFGLDLALKDVRLVLAAADAADVPMPVASLLHDAALAALHRSPPESDVAALAEFAAKNAGLPD</sequence>
<evidence type="ECO:0000313" key="6">
    <source>
        <dbReference type="EMBL" id="GIL41031.1"/>
    </source>
</evidence>
<keyword evidence="7" id="KW-1185">Reference proteome</keyword>
<feature type="domain" description="3-hydroxyisobutyrate dehydrogenase-like NAD-binding" evidence="5">
    <location>
        <begin position="162"/>
        <end position="280"/>
    </location>
</feature>
<dbReference type="InterPro" id="IPR008927">
    <property type="entry name" value="6-PGluconate_DH-like_C_sf"/>
</dbReference>
<dbReference type="Pfam" id="PF14833">
    <property type="entry name" value="NAD_binding_11"/>
    <property type="match status" value="1"/>
</dbReference>
<dbReference type="SUPFAM" id="SSF48179">
    <property type="entry name" value="6-phosphogluconate dehydrogenase C-terminal domain-like"/>
    <property type="match status" value="1"/>
</dbReference>
<feature type="domain" description="6-phosphogluconate dehydrogenase NADP-binding" evidence="4">
    <location>
        <begin position="2"/>
        <end position="154"/>
    </location>
</feature>
<dbReference type="PANTHER" id="PTHR43580:SF2">
    <property type="entry name" value="CYTOKINE-LIKE NUCLEAR FACTOR N-PAC"/>
    <property type="match status" value="1"/>
</dbReference>
<dbReference type="Gene3D" id="1.10.1040.10">
    <property type="entry name" value="N-(1-d-carboxylethyl)-l-norvaline Dehydrogenase, domain 2"/>
    <property type="match status" value="1"/>
</dbReference>
<dbReference type="InterPro" id="IPR051265">
    <property type="entry name" value="HIBADH-related_NP60_sf"/>
</dbReference>
<keyword evidence="1" id="KW-0560">Oxidoreductase</keyword>
<dbReference type="RefSeq" id="WP_420244339.1">
    <property type="nucleotide sequence ID" value="NZ_BOPV01000001.1"/>
</dbReference>
<proteinExistence type="predicted"/>
<dbReference type="Proteomes" id="UP000681075">
    <property type="component" value="Unassembled WGS sequence"/>
</dbReference>
<evidence type="ECO:0000313" key="7">
    <source>
        <dbReference type="Proteomes" id="UP000681075"/>
    </source>
</evidence>
<evidence type="ECO:0000259" key="5">
    <source>
        <dbReference type="Pfam" id="PF14833"/>
    </source>
</evidence>
<evidence type="ECO:0000256" key="3">
    <source>
        <dbReference type="PIRSR" id="PIRSR000103-1"/>
    </source>
</evidence>
<dbReference type="InterPro" id="IPR029154">
    <property type="entry name" value="HIBADH-like_NADP-bd"/>
</dbReference>
<gene>
    <name evidence="6" type="ORF">TMPK1_32680</name>
</gene>
<dbReference type="InterPro" id="IPR013328">
    <property type="entry name" value="6PGD_dom2"/>
</dbReference>
<dbReference type="InterPro" id="IPR036291">
    <property type="entry name" value="NAD(P)-bd_dom_sf"/>
</dbReference>
<dbReference type="Gene3D" id="3.40.50.720">
    <property type="entry name" value="NAD(P)-binding Rossmann-like Domain"/>
    <property type="match status" value="1"/>
</dbReference>
<dbReference type="GO" id="GO:0016491">
    <property type="term" value="F:oxidoreductase activity"/>
    <property type="evidence" value="ECO:0007669"/>
    <property type="project" value="UniProtKB-KW"/>
</dbReference>